<dbReference type="EMBL" id="CAJVPW010000377">
    <property type="protein sequence ID" value="CAG8452043.1"/>
    <property type="molecule type" value="Genomic_DNA"/>
</dbReference>
<gene>
    <name evidence="1" type="ORF">SPELUC_LOCUS846</name>
</gene>
<keyword evidence="2" id="KW-1185">Reference proteome</keyword>
<proteinExistence type="predicted"/>
<reference evidence="1" key="1">
    <citation type="submission" date="2021-06" db="EMBL/GenBank/DDBJ databases">
        <authorList>
            <person name="Kallberg Y."/>
            <person name="Tangrot J."/>
            <person name="Rosling A."/>
        </authorList>
    </citation>
    <scope>NUCLEOTIDE SEQUENCE</scope>
    <source>
        <strain evidence="1">28 12/20/2015</strain>
    </source>
</reference>
<protein>
    <submittedName>
        <fullName evidence="1">7914_t:CDS:1</fullName>
    </submittedName>
</protein>
<accession>A0ACA9K4L0</accession>
<organism evidence="1 2">
    <name type="scientific">Cetraspora pellucida</name>
    <dbReference type="NCBI Taxonomy" id="1433469"/>
    <lineage>
        <taxon>Eukaryota</taxon>
        <taxon>Fungi</taxon>
        <taxon>Fungi incertae sedis</taxon>
        <taxon>Mucoromycota</taxon>
        <taxon>Glomeromycotina</taxon>
        <taxon>Glomeromycetes</taxon>
        <taxon>Diversisporales</taxon>
        <taxon>Gigasporaceae</taxon>
        <taxon>Cetraspora</taxon>
    </lineage>
</organism>
<evidence type="ECO:0000313" key="1">
    <source>
        <dbReference type="EMBL" id="CAG8452043.1"/>
    </source>
</evidence>
<dbReference type="Proteomes" id="UP000789366">
    <property type="component" value="Unassembled WGS sequence"/>
</dbReference>
<name>A0ACA9K4L0_9GLOM</name>
<comment type="caution">
    <text evidence="1">The sequence shown here is derived from an EMBL/GenBank/DDBJ whole genome shotgun (WGS) entry which is preliminary data.</text>
</comment>
<evidence type="ECO:0000313" key="2">
    <source>
        <dbReference type="Proteomes" id="UP000789366"/>
    </source>
</evidence>
<sequence>MASNSIVKPIDISEKKHFTFDDIPDLTGKVAVVTGGNTGIGYIACRELVRKNAHVFVLSRNIERGQAAVEKIKSETGNQNVEFLQLDLNSLKSVKECAENFLARDLPLHILLIAYLFLSELTMRESLQKEFGVNHLFTKLLLPKIKASQPARIVNLSSHAHRFVPESGIDFEKLNDPNALDSMPRYGQSKLANILFTNELNKRYLEEEQVYANSLHPVVDTKLIKENHISLSEEFVSSSISPDDGAITTLYCATSPEIEEKNYRAKYFEPFGKESERSSYAEDVDLAKRLWEFTENLINEKLPKN</sequence>